<reference evidence="2" key="1">
    <citation type="journal article" date="2023" name="Nat. Plants">
        <title>Single-cell RNA sequencing provides a high-resolution roadmap for understanding the multicellular compartmentation of specialized metabolism.</title>
        <authorList>
            <person name="Sun S."/>
            <person name="Shen X."/>
            <person name="Li Y."/>
            <person name="Li Y."/>
            <person name="Wang S."/>
            <person name="Li R."/>
            <person name="Zhang H."/>
            <person name="Shen G."/>
            <person name="Guo B."/>
            <person name="Wei J."/>
            <person name="Xu J."/>
            <person name="St-Pierre B."/>
            <person name="Chen S."/>
            <person name="Sun C."/>
        </authorList>
    </citation>
    <scope>NUCLEOTIDE SEQUENCE [LARGE SCALE GENOMIC DNA]</scope>
</reference>
<accession>A0ACC0B4M2</accession>
<evidence type="ECO:0000313" key="1">
    <source>
        <dbReference type="EMBL" id="KAI5667507.1"/>
    </source>
</evidence>
<gene>
    <name evidence="1" type="ORF">M9H77_17360</name>
</gene>
<evidence type="ECO:0000313" key="2">
    <source>
        <dbReference type="Proteomes" id="UP001060085"/>
    </source>
</evidence>
<keyword evidence="2" id="KW-1185">Reference proteome</keyword>
<name>A0ACC0B4M2_CATRO</name>
<organism evidence="1 2">
    <name type="scientific">Catharanthus roseus</name>
    <name type="common">Madagascar periwinkle</name>
    <name type="synonym">Vinca rosea</name>
    <dbReference type="NCBI Taxonomy" id="4058"/>
    <lineage>
        <taxon>Eukaryota</taxon>
        <taxon>Viridiplantae</taxon>
        <taxon>Streptophyta</taxon>
        <taxon>Embryophyta</taxon>
        <taxon>Tracheophyta</taxon>
        <taxon>Spermatophyta</taxon>
        <taxon>Magnoliopsida</taxon>
        <taxon>eudicotyledons</taxon>
        <taxon>Gunneridae</taxon>
        <taxon>Pentapetalae</taxon>
        <taxon>asterids</taxon>
        <taxon>lamiids</taxon>
        <taxon>Gentianales</taxon>
        <taxon>Apocynaceae</taxon>
        <taxon>Rauvolfioideae</taxon>
        <taxon>Vinceae</taxon>
        <taxon>Catharanthinae</taxon>
        <taxon>Catharanthus</taxon>
    </lineage>
</organism>
<proteinExistence type="predicted"/>
<comment type="caution">
    <text evidence="1">The sequence shown here is derived from an EMBL/GenBank/DDBJ whole genome shotgun (WGS) entry which is preliminary data.</text>
</comment>
<dbReference type="Proteomes" id="UP001060085">
    <property type="component" value="Linkage Group LG04"/>
</dbReference>
<protein>
    <submittedName>
        <fullName evidence="1">Uncharacterized protein</fullName>
    </submittedName>
</protein>
<sequence length="155" mass="17270">MSTLLDATQKQKGKAITQVLEIANHYQAWLADELAKMVGALVAQKCLGTPLKTRTLSTTVCLVDFPTVLVGKKDHNMGPELHLPIKVKDGCYMVNGPYFIRDSPKKKQFITILAEEDDQAANENGSLGKNSWMQLDSEESRAMEKGHKRNIAEHF</sequence>
<dbReference type="EMBL" id="CM044704">
    <property type="protein sequence ID" value="KAI5667507.1"/>
    <property type="molecule type" value="Genomic_DNA"/>
</dbReference>